<feature type="compositionally biased region" description="Basic residues" evidence="1">
    <location>
        <begin position="90"/>
        <end position="103"/>
    </location>
</feature>
<evidence type="ECO:0000256" key="1">
    <source>
        <dbReference type="SAM" id="MobiDB-lite"/>
    </source>
</evidence>
<dbReference type="EMBL" id="BAABBA010000003">
    <property type="protein sequence ID" value="GAA4286366.1"/>
    <property type="molecule type" value="Genomic_DNA"/>
</dbReference>
<evidence type="ECO:0000313" key="2">
    <source>
        <dbReference type="EMBL" id="GAA4286366.1"/>
    </source>
</evidence>
<protein>
    <submittedName>
        <fullName evidence="2">Uncharacterized protein</fullName>
    </submittedName>
</protein>
<feature type="region of interest" description="Disordered" evidence="1">
    <location>
        <begin position="19"/>
        <end position="52"/>
    </location>
</feature>
<feature type="compositionally biased region" description="Low complexity" evidence="1">
    <location>
        <begin position="19"/>
        <end position="41"/>
    </location>
</feature>
<keyword evidence="3" id="KW-1185">Reference proteome</keyword>
<accession>A0ABP8EQV3</accession>
<gene>
    <name evidence="2" type="ORF">GCM10022262_07250</name>
</gene>
<evidence type="ECO:0000313" key="3">
    <source>
        <dbReference type="Proteomes" id="UP001499841"/>
    </source>
</evidence>
<sequence>MLTTVANVYRALHLLAATAREGAPAGAGSRGRPAVGAVGRPEQGGGTQGTVRRRPVRVELGVTGEDTGYALALGLPQPTGLTDPSSATRRSSRRRCGRARWRARQPCSPSDAARTCAPGATTAGRP</sequence>
<feature type="region of interest" description="Disordered" evidence="1">
    <location>
        <begin position="72"/>
        <end position="126"/>
    </location>
</feature>
<dbReference type="Proteomes" id="UP001499841">
    <property type="component" value="Unassembled WGS sequence"/>
</dbReference>
<name>A0ABP8EQV3_9MICO</name>
<reference evidence="3" key="1">
    <citation type="journal article" date="2019" name="Int. J. Syst. Evol. Microbiol.">
        <title>The Global Catalogue of Microorganisms (GCM) 10K type strain sequencing project: providing services to taxonomists for standard genome sequencing and annotation.</title>
        <authorList>
            <consortium name="The Broad Institute Genomics Platform"/>
            <consortium name="The Broad Institute Genome Sequencing Center for Infectious Disease"/>
            <person name="Wu L."/>
            <person name="Ma J."/>
        </authorList>
    </citation>
    <scope>NUCLEOTIDE SEQUENCE [LARGE SCALE GENOMIC DNA]</scope>
    <source>
        <strain evidence="3">JCM 17459</strain>
    </source>
</reference>
<proteinExistence type="predicted"/>
<organism evidence="2 3">
    <name type="scientific">Georgenia daeguensis</name>
    <dbReference type="NCBI Taxonomy" id="908355"/>
    <lineage>
        <taxon>Bacteria</taxon>
        <taxon>Bacillati</taxon>
        <taxon>Actinomycetota</taxon>
        <taxon>Actinomycetes</taxon>
        <taxon>Micrococcales</taxon>
        <taxon>Bogoriellaceae</taxon>
        <taxon>Georgenia</taxon>
    </lineage>
</organism>
<comment type="caution">
    <text evidence="2">The sequence shown here is derived from an EMBL/GenBank/DDBJ whole genome shotgun (WGS) entry which is preliminary data.</text>
</comment>